<keyword evidence="3" id="KW-1185">Reference proteome</keyword>
<protein>
    <submittedName>
        <fullName evidence="2">Uncharacterized protein</fullName>
    </submittedName>
</protein>
<evidence type="ECO:0000256" key="1">
    <source>
        <dbReference type="SAM" id="SignalP"/>
    </source>
</evidence>
<dbReference type="AlphaFoldDB" id="A0A4R6YYV7"/>
<dbReference type="Proteomes" id="UP000295293">
    <property type="component" value="Unassembled WGS sequence"/>
</dbReference>
<keyword evidence="1" id="KW-0732">Signal</keyword>
<dbReference type="EMBL" id="SNZH01000006">
    <property type="protein sequence ID" value="TDR44156.1"/>
    <property type="molecule type" value="Genomic_DNA"/>
</dbReference>
<organism evidence="2 3">
    <name type="scientific">Tahibacter aquaticus</name>
    <dbReference type="NCBI Taxonomy" id="520092"/>
    <lineage>
        <taxon>Bacteria</taxon>
        <taxon>Pseudomonadati</taxon>
        <taxon>Pseudomonadota</taxon>
        <taxon>Gammaproteobacteria</taxon>
        <taxon>Lysobacterales</taxon>
        <taxon>Rhodanobacteraceae</taxon>
        <taxon>Tahibacter</taxon>
    </lineage>
</organism>
<dbReference type="RefSeq" id="WP_133818891.1">
    <property type="nucleotide sequence ID" value="NZ_SNZH01000006.1"/>
</dbReference>
<evidence type="ECO:0000313" key="2">
    <source>
        <dbReference type="EMBL" id="TDR44156.1"/>
    </source>
</evidence>
<feature type="signal peptide" evidence="1">
    <location>
        <begin position="1"/>
        <end position="20"/>
    </location>
</feature>
<gene>
    <name evidence="2" type="ORF">DFR29_106304</name>
</gene>
<proteinExistence type="predicted"/>
<accession>A0A4R6YYV7</accession>
<evidence type="ECO:0000313" key="3">
    <source>
        <dbReference type="Proteomes" id="UP000295293"/>
    </source>
</evidence>
<reference evidence="2 3" key="1">
    <citation type="submission" date="2019-03" db="EMBL/GenBank/DDBJ databases">
        <title>Genomic Encyclopedia of Type Strains, Phase IV (KMG-IV): sequencing the most valuable type-strain genomes for metagenomic binning, comparative biology and taxonomic classification.</title>
        <authorList>
            <person name="Goeker M."/>
        </authorList>
    </citation>
    <scope>NUCLEOTIDE SEQUENCE [LARGE SCALE GENOMIC DNA]</scope>
    <source>
        <strain evidence="2 3">DSM 21667</strain>
    </source>
</reference>
<sequence length="71" mass="7554">MLLSLLYSLAACNAPPPAKAPAVAVKVIAVQAQDLRLHRDFAGQVSRSEETRLRSRVGGVLVGKYVHTAKG</sequence>
<comment type="caution">
    <text evidence="2">The sequence shown here is derived from an EMBL/GenBank/DDBJ whole genome shotgun (WGS) entry which is preliminary data.</text>
</comment>
<feature type="chain" id="PRO_5020528713" evidence="1">
    <location>
        <begin position="21"/>
        <end position="71"/>
    </location>
</feature>
<name>A0A4R6YYV7_9GAMM</name>